<dbReference type="EMBL" id="JAAKZG010000001">
    <property type="protein sequence ID" value="NGN39894.1"/>
    <property type="molecule type" value="Genomic_DNA"/>
</dbReference>
<evidence type="ECO:0000256" key="3">
    <source>
        <dbReference type="PIRSR" id="PIRSR605511-2"/>
    </source>
</evidence>
<proteinExistence type="inferred from homology"/>
<feature type="binding site" evidence="3">
    <location>
        <position position="103"/>
    </location>
    <ligand>
        <name>substrate</name>
    </ligand>
</feature>
<dbReference type="GO" id="GO:0005509">
    <property type="term" value="F:calcium ion binding"/>
    <property type="evidence" value="ECO:0007669"/>
    <property type="project" value="TreeGrafter"/>
</dbReference>
<protein>
    <submittedName>
        <fullName evidence="5">SMP-30/gluconolactonase/LRE family protein</fullName>
    </submittedName>
</protein>
<evidence type="ECO:0000256" key="2">
    <source>
        <dbReference type="PIRSR" id="PIRSR605511-1"/>
    </source>
</evidence>
<dbReference type="PRINTS" id="PR01790">
    <property type="entry name" value="SMP30FAMILY"/>
</dbReference>
<name>A0A7C9R4L9_9HYPH</name>
<evidence type="ECO:0000256" key="1">
    <source>
        <dbReference type="ARBA" id="ARBA00008853"/>
    </source>
</evidence>
<reference evidence="5 6" key="1">
    <citation type="submission" date="2020-02" db="EMBL/GenBank/DDBJ databases">
        <title>Genome sequence of the type strain CGMCC 1.15528 of Mesorhizobium zhangyense.</title>
        <authorList>
            <person name="Gao J."/>
            <person name="Sun J."/>
        </authorList>
    </citation>
    <scope>NUCLEOTIDE SEQUENCE [LARGE SCALE GENOMIC DNA]</scope>
    <source>
        <strain evidence="5 6">CGMCC 1.15528</strain>
    </source>
</reference>
<dbReference type="RefSeq" id="WP_165113786.1">
    <property type="nucleotide sequence ID" value="NZ_JAAKZG010000001.1"/>
</dbReference>
<dbReference type="SUPFAM" id="SSF63829">
    <property type="entry name" value="Calcium-dependent phosphotriesterase"/>
    <property type="match status" value="1"/>
</dbReference>
<dbReference type="Pfam" id="PF08450">
    <property type="entry name" value="SGL"/>
    <property type="match status" value="1"/>
</dbReference>
<keyword evidence="3" id="KW-0862">Zinc</keyword>
<organism evidence="5 6">
    <name type="scientific">Mesorhizobium zhangyense</name>
    <dbReference type="NCBI Taxonomy" id="1776730"/>
    <lineage>
        <taxon>Bacteria</taxon>
        <taxon>Pseudomonadati</taxon>
        <taxon>Pseudomonadota</taxon>
        <taxon>Alphaproteobacteria</taxon>
        <taxon>Hyphomicrobiales</taxon>
        <taxon>Phyllobacteriaceae</taxon>
        <taxon>Mesorhizobium</taxon>
    </lineage>
</organism>
<dbReference type="PANTHER" id="PTHR10907:SF47">
    <property type="entry name" value="REGUCALCIN"/>
    <property type="match status" value="1"/>
</dbReference>
<feature type="binding site" evidence="3">
    <location>
        <position position="19"/>
    </location>
    <ligand>
        <name>a divalent metal cation</name>
        <dbReference type="ChEBI" id="CHEBI:60240"/>
    </ligand>
</feature>
<dbReference type="Proteomes" id="UP000481252">
    <property type="component" value="Unassembled WGS sequence"/>
</dbReference>
<dbReference type="InterPro" id="IPR013658">
    <property type="entry name" value="SGL"/>
</dbReference>
<evidence type="ECO:0000313" key="6">
    <source>
        <dbReference type="Proteomes" id="UP000481252"/>
    </source>
</evidence>
<feature type="binding site" evidence="3">
    <location>
        <position position="199"/>
    </location>
    <ligand>
        <name>a divalent metal cation</name>
        <dbReference type="ChEBI" id="CHEBI:60240"/>
    </ligand>
</feature>
<evidence type="ECO:0000259" key="4">
    <source>
        <dbReference type="Pfam" id="PF08450"/>
    </source>
</evidence>
<keyword evidence="3" id="KW-0479">Metal-binding</keyword>
<feature type="binding site" evidence="3">
    <location>
        <position position="149"/>
    </location>
    <ligand>
        <name>a divalent metal cation</name>
        <dbReference type="ChEBI" id="CHEBI:60240"/>
    </ligand>
</feature>
<evidence type="ECO:0000313" key="5">
    <source>
        <dbReference type="EMBL" id="NGN39894.1"/>
    </source>
</evidence>
<sequence>MTVYRDFSVFHAGEDQVGESPLWDASTGTLWWVDAAGGRVHSKHAGTGELSTYELDVLPGALALSDGAIIVAASHGWYSLDPDSGNLSLLAGIQAPESEMRFNDGVTDPLGRFWTGTMHIPAERKPIGALYRYDGRSAAQVIGGLRTQNGCAISPDGRTFYLSDSHPDIRCIWAFDFDVETGALDRRRVFHVPAEGRPDGACVDVDGCYWFAAVDAGLIVRVDPDGHEMETIRLPVSRPSKPAFGGPDMTTLFVTSIRAGLTPDELKRQPLAGSVFEIETGTSGHEIPRFQTARQPLRVHT</sequence>
<keyword evidence="6" id="KW-1185">Reference proteome</keyword>
<comment type="similarity">
    <text evidence="1">Belongs to the SMP-30/CGR1 family.</text>
</comment>
<dbReference type="GO" id="GO:0019853">
    <property type="term" value="P:L-ascorbic acid biosynthetic process"/>
    <property type="evidence" value="ECO:0007669"/>
    <property type="project" value="TreeGrafter"/>
</dbReference>
<dbReference type="AlphaFoldDB" id="A0A7C9R4L9"/>
<accession>A0A7C9R4L9</accession>
<feature type="domain" description="SMP-30/Gluconolactonase/LRE-like region" evidence="4">
    <location>
        <begin position="17"/>
        <end position="257"/>
    </location>
</feature>
<dbReference type="GO" id="GO:0004341">
    <property type="term" value="F:gluconolactonase activity"/>
    <property type="evidence" value="ECO:0007669"/>
    <property type="project" value="TreeGrafter"/>
</dbReference>
<comment type="cofactor">
    <cofactor evidence="3">
        <name>Zn(2+)</name>
        <dbReference type="ChEBI" id="CHEBI:29105"/>
    </cofactor>
    <text evidence="3">Binds 1 divalent metal cation per subunit.</text>
</comment>
<feature type="binding site" evidence="3">
    <location>
        <position position="101"/>
    </location>
    <ligand>
        <name>substrate</name>
    </ligand>
</feature>
<dbReference type="InterPro" id="IPR011042">
    <property type="entry name" value="6-blade_b-propeller_TolB-like"/>
</dbReference>
<feature type="active site" description="Proton donor/acceptor" evidence="2">
    <location>
        <position position="199"/>
    </location>
</feature>
<dbReference type="Gene3D" id="2.120.10.30">
    <property type="entry name" value="TolB, C-terminal domain"/>
    <property type="match status" value="1"/>
</dbReference>
<gene>
    <name evidence="5" type="ORF">G6N74_02340</name>
</gene>
<dbReference type="PANTHER" id="PTHR10907">
    <property type="entry name" value="REGUCALCIN"/>
    <property type="match status" value="1"/>
</dbReference>
<comment type="caution">
    <text evidence="5">The sequence shown here is derived from an EMBL/GenBank/DDBJ whole genome shotgun (WGS) entry which is preliminary data.</text>
</comment>
<dbReference type="InterPro" id="IPR005511">
    <property type="entry name" value="SMP-30"/>
</dbReference>